<dbReference type="EMBL" id="QGBI01000005">
    <property type="protein sequence ID" value="MBX3889592.1"/>
    <property type="molecule type" value="Genomic_DNA"/>
</dbReference>
<keyword evidence="6 7" id="KW-0676">Redox-active center</keyword>
<comment type="similarity">
    <text evidence="1 7">Belongs to the class-II pyridine nucleotide-disulfide oxidoreductase family.</text>
</comment>
<dbReference type="InterPro" id="IPR008255">
    <property type="entry name" value="Pyr_nucl-diS_OxRdtase_2_AS"/>
</dbReference>
<dbReference type="PROSITE" id="PS00573">
    <property type="entry name" value="PYRIDINE_REDOX_2"/>
    <property type="match status" value="1"/>
</dbReference>
<keyword evidence="2 7" id="KW-0285">Flavoprotein</keyword>
<reference evidence="10" key="1">
    <citation type="submission" date="2018-06" db="EMBL/GenBank/DDBJ databases">
        <authorList>
            <person name="O'Rourke A."/>
        </authorList>
    </citation>
    <scope>NUCLEOTIDE SEQUENCE</scope>
    <source>
        <strain evidence="10">132550021-3</strain>
    </source>
</reference>
<evidence type="ECO:0000256" key="7">
    <source>
        <dbReference type="RuleBase" id="RU003880"/>
    </source>
</evidence>
<name>A0A9Q2BW12_RALPI</name>
<dbReference type="GO" id="GO:0005737">
    <property type="term" value="C:cytoplasm"/>
    <property type="evidence" value="ECO:0007669"/>
    <property type="project" value="InterPro"/>
</dbReference>
<dbReference type="PRINTS" id="PR00368">
    <property type="entry name" value="FADPNR"/>
</dbReference>
<dbReference type="Pfam" id="PF07992">
    <property type="entry name" value="Pyr_redox_2"/>
    <property type="match status" value="1"/>
</dbReference>
<evidence type="ECO:0000256" key="1">
    <source>
        <dbReference type="ARBA" id="ARBA00009333"/>
    </source>
</evidence>
<comment type="caution">
    <text evidence="10">The sequence shown here is derived from an EMBL/GenBank/DDBJ whole genome shotgun (WGS) entry which is preliminary data.</text>
</comment>
<sequence length="318" mass="34241">MAKHAKVLILGSGPAGYTAAIYAARANLNPVLVTGLAQGGQLMTTTDVENWPADKEHLQGPELMQRFLEHAERFKTEVLFDHIHTAHLKEKPIRLVGDSGEYTCDALIVSTGASAQYLGLPSEEAFAGRGVSACATCDGFFYKGQEVAVVGGGNTAVEEALYLANIASKVTLIHRRDKFRAEPILIDRLHEQEKKGKIEIKTNMVLDEILGDDSGVTGARLKGTHENEGKTEEIKVAGVFIAIGHKPNTDIFRGQLDMNDTGYIRTKSGLDGMATATNIPGVFAAGDVQDHIYRQAITSAGTGCMAALDAQRYLESLE</sequence>
<dbReference type="SUPFAM" id="SSF51905">
    <property type="entry name" value="FAD/NAD(P)-binding domain"/>
    <property type="match status" value="1"/>
</dbReference>
<dbReference type="InterPro" id="IPR050097">
    <property type="entry name" value="Ferredoxin-NADP_redctase_2"/>
</dbReference>
<dbReference type="Gene3D" id="3.50.50.60">
    <property type="entry name" value="FAD/NAD(P)-binding domain"/>
    <property type="match status" value="2"/>
</dbReference>
<dbReference type="GO" id="GO:0004791">
    <property type="term" value="F:thioredoxin-disulfide reductase (NADPH) activity"/>
    <property type="evidence" value="ECO:0007669"/>
    <property type="project" value="UniProtKB-UniRule"/>
</dbReference>
<comment type="cofactor">
    <cofactor evidence="8">
        <name>FAD</name>
        <dbReference type="ChEBI" id="CHEBI:57692"/>
    </cofactor>
    <text evidence="8">Binds 1 FAD per subunit.</text>
</comment>
<comment type="subunit">
    <text evidence="7">Homodimer.</text>
</comment>
<feature type="domain" description="FAD/NAD(P)-binding" evidence="9">
    <location>
        <begin position="6"/>
        <end position="302"/>
    </location>
</feature>
<evidence type="ECO:0000313" key="11">
    <source>
        <dbReference type="Proteomes" id="UP001199322"/>
    </source>
</evidence>
<dbReference type="PANTHER" id="PTHR48105">
    <property type="entry name" value="THIOREDOXIN REDUCTASE 1-RELATED-RELATED"/>
    <property type="match status" value="1"/>
</dbReference>
<dbReference type="EC" id="1.8.1.9" evidence="7"/>
<evidence type="ECO:0000256" key="5">
    <source>
        <dbReference type="ARBA" id="ARBA00023157"/>
    </source>
</evidence>
<dbReference type="InterPro" id="IPR036188">
    <property type="entry name" value="FAD/NAD-bd_sf"/>
</dbReference>
<comment type="catalytic activity">
    <reaction evidence="7">
        <text>[thioredoxin]-dithiol + NADP(+) = [thioredoxin]-disulfide + NADPH + H(+)</text>
        <dbReference type="Rhea" id="RHEA:20345"/>
        <dbReference type="Rhea" id="RHEA-COMP:10698"/>
        <dbReference type="Rhea" id="RHEA-COMP:10700"/>
        <dbReference type="ChEBI" id="CHEBI:15378"/>
        <dbReference type="ChEBI" id="CHEBI:29950"/>
        <dbReference type="ChEBI" id="CHEBI:50058"/>
        <dbReference type="ChEBI" id="CHEBI:57783"/>
        <dbReference type="ChEBI" id="CHEBI:58349"/>
        <dbReference type="EC" id="1.8.1.9"/>
    </reaction>
</comment>
<keyword evidence="4 7" id="KW-0560">Oxidoreductase</keyword>
<evidence type="ECO:0000256" key="6">
    <source>
        <dbReference type="ARBA" id="ARBA00023284"/>
    </source>
</evidence>
<dbReference type="InterPro" id="IPR023753">
    <property type="entry name" value="FAD/NAD-binding_dom"/>
</dbReference>
<gene>
    <name evidence="10" type="primary">trxB</name>
    <name evidence="10" type="ORF">DEE74_06910</name>
</gene>
<keyword evidence="8" id="KW-0521">NADP</keyword>
<accession>A0A9Q2BW12</accession>
<dbReference type="GO" id="GO:0019430">
    <property type="term" value="P:removal of superoxide radicals"/>
    <property type="evidence" value="ECO:0007669"/>
    <property type="project" value="UniProtKB-UniRule"/>
</dbReference>
<evidence type="ECO:0000256" key="8">
    <source>
        <dbReference type="RuleBase" id="RU003881"/>
    </source>
</evidence>
<dbReference type="PRINTS" id="PR00469">
    <property type="entry name" value="PNDRDTASEII"/>
</dbReference>
<evidence type="ECO:0000259" key="9">
    <source>
        <dbReference type="Pfam" id="PF07992"/>
    </source>
</evidence>
<organism evidence="10 11">
    <name type="scientific">Ralstonia pickettii</name>
    <name type="common">Burkholderia pickettii</name>
    <dbReference type="NCBI Taxonomy" id="329"/>
    <lineage>
        <taxon>Bacteria</taxon>
        <taxon>Pseudomonadati</taxon>
        <taxon>Pseudomonadota</taxon>
        <taxon>Betaproteobacteria</taxon>
        <taxon>Burkholderiales</taxon>
        <taxon>Burkholderiaceae</taxon>
        <taxon>Ralstonia</taxon>
    </lineage>
</organism>
<dbReference type="InterPro" id="IPR005982">
    <property type="entry name" value="Thioredox_Rdtase"/>
</dbReference>
<dbReference type="AlphaFoldDB" id="A0A9Q2BW12"/>
<dbReference type="RefSeq" id="WP_116575412.1">
    <property type="nucleotide sequence ID" value="NZ_JACBXL010000004.1"/>
</dbReference>
<evidence type="ECO:0000256" key="3">
    <source>
        <dbReference type="ARBA" id="ARBA00022827"/>
    </source>
</evidence>
<protein>
    <recommendedName>
        <fullName evidence="7">Thioredoxin reductase</fullName>
        <ecNumber evidence="7">1.8.1.9</ecNumber>
    </recommendedName>
</protein>
<keyword evidence="5" id="KW-1015">Disulfide bond</keyword>
<evidence type="ECO:0000313" key="10">
    <source>
        <dbReference type="EMBL" id="MBX3889592.1"/>
    </source>
</evidence>
<proteinExistence type="inferred from homology"/>
<evidence type="ECO:0000256" key="2">
    <source>
        <dbReference type="ARBA" id="ARBA00022630"/>
    </source>
</evidence>
<keyword evidence="3 7" id="KW-0274">FAD</keyword>
<evidence type="ECO:0000256" key="4">
    <source>
        <dbReference type="ARBA" id="ARBA00023002"/>
    </source>
</evidence>
<dbReference type="Proteomes" id="UP001199322">
    <property type="component" value="Unassembled WGS sequence"/>
</dbReference>
<dbReference type="NCBIfam" id="TIGR01292">
    <property type="entry name" value="TRX_reduct"/>
    <property type="match status" value="1"/>
</dbReference>